<feature type="region of interest" description="Disordered" evidence="1">
    <location>
        <begin position="18"/>
        <end position="60"/>
    </location>
</feature>
<evidence type="ECO:0000313" key="3">
    <source>
        <dbReference type="Proteomes" id="UP000274131"/>
    </source>
</evidence>
<feature type="region of interest" description="Disordered" evidence="1">
    <location>
        <begin position="179"/>
        <end position="199"/>
    </location>
</feature>
<dbReference type="SUPFAM" id="SSF101447">
    <property type="entry name" value="Formin homology 2 domain (FH2 domain)"/>
    <property type="match status" value="1"/>
</dbReference>
<sequence>MADRELAAKLQRRYAALSLDSDEQKPDSVMVAAPPPPPPPPPPPSLPSANLMASNNQSSSYFEPDEVVDIDALICETLKENQKAYLKSLDSQNNNNSNNNSNKNNSGSNSHLYSPQKVPITKEVNSAVAAAAAVAAATVDAVKAQSPLTVLMPKNDGSTNDDDSVRRLCAPVMRITHNKTSLRSSRSVDEDERLQQVKF</sequence>
<feature type="region of interest" description="Disordered" evidence="1">
    <location>
        <begin position="89"/>
        <end position="114"/>
    </location>
</feature>
<proteinExistence type="predicted"/>
<dbReference type="Proteomes" id="UP000274131">
    <property type="component" value="Unassembled WGS sequence"/>
</dbReference>
<reference evidence="2 3" key="2">
    <citation type="submission" date="2018-10" db="EMBL/GenBank/DDBJ databases">
        <authorList>
            <consortium name="Pathogen Informatics"/>
        </authorList>
    </citation>
    <scope>NUCLEOTIDE SEQUENCE [LARGE SCALE GENOMIC DNA]</scope>
</reference>
<evidence type="ECO:0000313" key="4">
    <source>
        <dbReference type="WBParaSite" id="EVEC_0001280201-mRNA-1"/>
    </source>
</evidence>
<feature type="compositionally biased region" description="Polar residues" evidence="1">
    <location>
        <begin position="47"/>
        <end position="60"/>
    </location>
</feature>
<name>A0A0N4VP79_ENTVE</name>
<dbReference type="EMBL" id="UXUI01013111">
    <property type="protein sequence ID" value="VDD97225.1"/>
    <property type="molecule type" value="Genomic_DNA"/>
</dbReference>
<reference evidence="4" key="1">
    <citation type="submission" date="2017-02" db="UniProtKB">
        <authorList>
            <consortium name="WormBaseParasite"/>
        </authorList>
    </citation>
    <scope>IDENTIFICATION</scope>
</reference>
<accession>A0A0N4VP79</accession>
<feature type="compositionally biased region" description="Pro residues" evidence="1">
    <location>
        <begin position="33"/>
        <end position="46"/>
    </location>
</feature>
<evidence type="ECO:0000256" key="1">
    <source>
        <dbReference type="SAM" id="MobiDB-lite"/>
    </source>
</evidence>
<evidence type="ECO:0000313" key="2">
    <source>
        <dbReference type="EMBL" id="VDD97225.1"/>
    </source>
</evidence>
<protein>
    <submittedName>
        <fullName evidence="4">Serine/threonine-protein kinase DDB_G0282963</fullName>
    </submittedName>
</protein>
<keyword evidence="3" id="KW-1185">Reference proteome</keyword>
<dbReference type="WBParaSite" id="EVEC_0001280201-mRNA-1">
    <property type="protein sequence ID" value="EVEC_0001280201-mRNA-1"/>
    <property type="gene ID" value="EVEC_0001280201"/>
</dbReference>
<feature type="compositionally biased region" description="Low complexity" evidence="1">
    <location>
        <begin position="91"/>
        <end position="110"/>
    </location>
</feature>
<dbReference type="AlphaFoldDB" id="A0A0N4VP79"/>
<gene>
    <name evidence="2" type="ORF">EVEC_LOCUS11976</name>
</gene>
<organism evidence="4">
    <name type="scientific">Enterobius vermicularis</name>
    <name type="common">Human pinworm</name>
    <dbReference type="NCBI Taxonomy" id="51028"/>
    <lineage>
        <taxon>Eukaryota</taxon>
        <taxon>Metazoa</taxon>
        <taxon>Ecdysozoa</taxon>
        <taxon>Nematoda</taxon>
        <taxon>Chromadorea</taxon>
        <taxon>Rhabditida</taxon>
        <taxon>Spirurina</taxon>
        <taxon>Oxyuridomorpha</taxon>
        <taxon>Oxyuroidea</taxon>
        <taxon>Oxyuridae</taxon>
        <taxon>Enterobius</taxon>
    </lineage>
</organism>